<dbReference type="PANTHER" id="PTHR12202">
    <property type="entry name" value="ESF1 HOMOLOG"/>
    <property type="match status" value="1"/>
</dbReference>
<dbReference type="Pfam" id="PF08159">
    <property type="entry name" value="NUC153"/>
    <property type="match status" value="1"/>
</dbReference>
<comment type="subcellular location">
    <subcellularLocation>
        <location evidence="1">Nucleus</location>
        <location evidence="1">Nucleolus</location>
    </subcellularLocation>
</comment>
<keyword evidence="3" id="KW-0175">Coiled coil</keyword>
<dbReference type="AlphaFoldDB" id="A0A292PRJ1"/>
<evidence type="ECO:0000313" key="8">
    <source>
        <dbReference type="EMBL" id="CUS10169.1"/>
    </source>
</evidence>
<evidence type="ECO:0000259" key="7">
    <source>
        <dbReference type="Pfam" id="PF25121"/>
    </source>
</evidence>
<name>A0A292PRJ1_9PEZI</name>
<keyword evidence="4" id="KW-0539">Nucleus</keyword>
<feature type="region of interest" description="Disordered" evidence="5">
    <location>
        <begin position="571"/>
        <end position="597"/>
    </location>
</feature>
<feature type="region of interest" description="Disordered" evidence="5">
    <location>
        <begin position="633"/>
        <end position="687"/>
    </location>
</feature>
<feature type="domain" description="NUC153" evidence="6">
    <location>
        <begin position="601"/>
        <end position="628"/>
    </location>
</feature>
<evidence type="ECO:0000256" key="3">
    <source>
        <dbReference type="ARBA" id="ARBA00023054"/>
    </source>
</evidence>
<feature type="compositionally biased region" description="Basic and acidic residues" evidence="5">
    <location>
        <begin position="216"/>
        <end position="231"/>
    </location>
</feature>
<accession>A0A292PRJ1</accession>
<feature type="region of interest" description="Disordered" evidence="5">
    <location>
        <begin position="432"/>
        <end position="541"/>
    </location>
</feature>
<evidence type="ECO:0000256" key="5">
    <source>
        <dbReference type="SAM" id="MobiDB-lite"/>
    </source>
</evidence>
<evidence type="ECO:0000256" key="2">
    <source>
        <dbReference type="ARBA" id="ARBA00009087"/>
    </source>
</evidence>
<comment type="similarity">
    <text evidence="2">Belongs to the ESF1 family.</text>
</comment>
<feature type="domain" description="ESF1 RRM" evidence="7">
    <location>
        <begin position="171"/>
        <end position="334"/>
    </location>
</feature>
<gene>
    <name evidence="8" type="ORF">GSTUAT00005716001</name>
</gene>
<organism evidence="8 9">
    <name type="scientific">Tuber aestivum</name>
    <name type="common">summer truffle</name>
    <dbReference type="NCBI Taxonomy" id="59557"/>
    <lineage>
        <taxon>Eukaryota</taxon>
        <taxon>Fungi</taxon>
        <taxon>Dikarya</taxon>
        <taxon>Ascomycota</taxon>
        <taxon>Pezizomycotina</taxon>
        <taxon>Pezizomycetes</taxon>
        <taxon>Pezizales</taxon>
        <taxon>Tuberaceae</taxon>
        <taxon>Tuber</taxon>
    </lineage>
</organism>
<feature type="compositionally biased region" description="Acidic residues" evidence="5">
    <location>
        <begin position="241"/>
        <end position="252"/>
    </location>
</feature>
<feature type="compositionally biased region" description="Basic residues" evidence="5">
    <location>
        <begin position="572"/>
        <end position="583"/>
    </location>
</feature>
<evidence type="ECO:0000313" key="9">
    <source>
        <dbReference type="Proteomes" id="UP001412239"/>
    </source>
</evidence>
<proteinExistence type="inferred from homology"/>
<feature type="compositionally biased region" description="Basic and acidic residues" evidence="5">
    <location>
        <begin position="516"/>
        <end position="541"/>
    </location>
</feature>
<dbReference type="GO" id="GO:0003723">
    <property type="term" value="F:RNA binding"/>
    <property type="evidence" value="ECO:0007669"/>
    <property type="project" value="TreeGrafter"/>
</dbReference>
<feature type="region of interest" description="Disordered" evidence="5">
    <location>
        <begin position="216"/>
        <end position="255"/>
    </location>
</feature>
<feature type="region of interest" description="Disordered" evidence="5">
    <location>
        <begin position="385"/>
        <end position="404"/>
    </location>
</feature>
<evidence type="ECO:0000256" key="1">
    <source>
        <dbReference type="ARBA" id="ARBA00004604"/>
    </source>
</evidence>
<feature type="compositionally biased region" description="Acidic residues" evidence="5">
    <location>
        <begin position="137"/>
        <end position="151"/>
    </location>
</feature>
<feature type="region of interest" description="Disordered" evidence="5">
    <location>
        <begin position="106"/>
        <end position="154"/>
    </location>
</feature>
<reference evidence="8" key="1">
    <citation type="submission" date="2015-10" db="EMBL/GenBank/DDBJ databases">
        <authorList>
            <person name="Regsiter A."/>
            <person name="william w."/>
        </authorList>
    </citation>
    <scope>NUCLEOTIDE SEQUENCE</scope>
    <source>
        <strain evidence="8">Montdore</strain>
    </source>
</reference>
<dbReference type="PANTHER" id="PTHR12202:SF0">
    <property type="entry name" value="ESF1 HOMOLOG"/>
    <property type="match status" value="1"/>
</dbReference>
<keyword evidence="9" id="KW-1185">Reference proteome</keyword>
<dbReference type="Pfam" id="PF25121">
    <property type="entry name" value="RRM_ESF1"/>
    <property type="match status" value="1"/>
</dbReference>
<feature type="compositionally biased region" description="Basic and acidic residues" evidence="5">
    <location>
        <begin position="662"/>
        <end position="676"/>
    </location>
</feature>
<feature type="compositionally biased region" description="Basic and acidic residues" evidence="5">
    <location>
        <begin position="633"/>
        <end position="655"/>
    </location>
</feature>
<dbReference type="Proteomes" id="UP001412239">
    <property type="component" value="Unassembled WGS sequence"/>
</dbReference>
<dbReference type="GO" id="GO:0006364">
    <property type="term" value="P:rRNA processing"/>
    <property type="evidence" value="ECO:0007669"/>
    <property type="project" value="InterPro"/>
</dbReference>
<evidence type="ECO:0000256" key="4">
    <source>
        <dbReference type="ARBA" id="ARBA00023242"/>
    </source>
</evidence>
<dbReference type="InterPro" id="IPR039754">
    <property type="entry name" value="Esf1"/>
</dbReference>
<protein>
    <submittedName>
        <fullName evidence="8">Uncharacterized protein</fullName>
    </submittedName>
</protein>
<dbReference type="InterPro" id="IPR012580">
    <property type="entry name" value="NUC153"/>
</dbReference>
<dbReference type="InterPro" id="IPR056750">
    <property type="entry name" value="RRM_ESF1"/>
</dbReference>
<dbReference type="GO" id="GO:0005730">
    <property type="term" value="C:nucleolus"/>
    <property type="evidence" value="ECO:0007669"/>
    <property type="project" value="UniProtKB-SubCell"/>
</dbReference>
<sequence>MAKDKYRKKVSDEPKVPVTRLFLPSSLSTPEAGRLQANFYPIVDERFTPIHSDPRFALPRRKDAKLKVDKRFERMYKDESFAAKASVDRYGRKIGKDAGKEEIKRYYHISDEEDEDEEEARAYDPARGEGVISTSEESSDEEDEEVGEAEEEAVRAQMEVQREIPMGEVSKRFAAVNLDWDNVQAVDLLKAFSSFVAGGGSIVSVTVYPSEFGKERMEREEMEGPPREIFKPKGKARTIGSDDETGNQDEEVNEKTIIKEDTGEEFDSGKLRNYQLERLSYYYAVVECDSPETAKHIYEQCDGAEYEATANFFDLRFIPDETSFEDDKPRDRCTEVPENYKPIDFSTDALQHSKVKLTWDEDDQQRKLATKRAFSQRDMEDMDLKDYLASSDSESESGAREAAKDKYRALLSATGFGKKDGPELAGDMEVTFASGLSEKAKGRKVIEEDEEAETTIAKYARKEKERKQHRKERLKGAREGNGGGDKPGKAEDEAGDITTNLGFNDPFFADAPASKSAEKKEKKRKDREAKAAEAAENASKRAELELLMAGEDVNADDKKLHHFDMKQIVKAEKKKGKKIKRRKEGPEPEGMQDGFEIDVKDPRFAAVYEKHEFAIDPTNPRFVKTKAMVKLLEERRNRTQKRDNDEGKEVEGRGEGKKRKVDKPDKGGKDKDELKRLVQSLKSKSKE</sequence>
<evidence type="ECO:0000259" key="6">
    <source>
        <dbReference type="Pfam" id="PF08159"/>
    </source>
</evidence>
<dbReference type="EMBL" id="LN891054">
    <property type="protein sequence ID" value="CUS10169.1"/>
    <property type="molecule type" value="Genomic_DNA"/>
</dbReference>